<gene>
    <name evidence="1" type="ORF">SLEP1_g60471</name>
</gene>
<accession>A0AAV5MWU7</accession>
<dbReference type="Proteomes" id="UP001054252">
    <property type="component" value="Unassembled WGS sequence"/>
</dbReference>
<comment type="caution">
    <text evidence="1">The sequence shown here is derived from an EMBL/GenBank/DDBJ whole genome shotgun (WGS) entry which is preliminary data.</text>
</comment>
<keyword evidence="2" id="KW-1185">Reference proteome</keyword>
<organism evidence="1 2">
    <name type="scientific">Rubroshorea leprosula</name>
    <dbReference type="NCBI Taxonomy" id="152421"/>
    <lineage>
        <taxon>Eukaryota</taxon>
        <taxon>Viridiplantae</taxon>
        <taxon>Streptophyta</taxon>
        <taxon>Embryophyta</taxon>
        <taxon>Tracheophyta</taxon>
        <taxon>Spermatophyta</taxon>
        <taxon>Magnoliopsida</taxon>
        <taxon>eudicotyledons</taxon>
        <taxon>Gunneridae</taxon>
        <taxon>Pentapetalae</taxon>
        <taxon>rosids</taxon>
        <taxon>malvids</taxon>
        <taxon>Malvales</taxon>
        <taxon>Dipterocarpaceae</taxon>
        <taxon>Rubroshorea</taxon>
    </lineage>
</organism>
<protein>
    <submittedName>
        <fullName evidence="1">Uncharacterized protein</fullName>
    </submittedName>
</protein>
<name>A0AAV5MWU7_9ROSI</name>
<reference evidence="1 2" key="1">
    <citation type="journal article" date="2021" name="Commun. Biol.">
        <title>The genome of Shorea leprosula (Dipterocarpaceae) highlights the ecological relevance of drought in aseasonal tropical rainforests.</title>
        <authorList>
            <person name="Ng K.K.S."/>
            <person name="Kobayashi M.J."/>
            <person name="Fawcett J.A."/>
            <person name="Hatakeyama M."/>
            <person name="Paape T."/>
            <person name="Ng C.H."/>
            <person name="Ang C.C."/>
            <person name="Tnah L.H."/>
            <person name="Lee C.T."/>
            <person name="Nishiyama T."/>
            <person name="Sese J."/>
            <person name="O'Brien M.J."/>
            <person name="Copetti D."/>
            <person name="Mohd Noor M.I."/>
            <person name="Ong R.C."/>
            <person name="Putra M."/>
            <person name="Sireger I.Z."/>
            <person name="Indrioko S."/>
            <person name="Kosugi Y."/>
            <person name="Izuno A."/>
            <person name="Isagi Y."/>
            <person name="Lee S.L."/>
            <person name="Shimizu K.K."/>
        </authorList>
    </citation>
    <scope>NUCLEOTIDE SEQUENCE [LARGE SCALE GENOMIC DNA]</scope>
    <source>
        <strain evidence="1">214</strain>
    </source>
</reference>
<sequence>VIPIIADLSIGVSIPRIHLGALQVNPECRYGLKKDFRFGAVTKSTQDYNFPAAFSLYSMKSNTEK</sequence>
<dbReference type="AlphaFoldDB" id="A0AAV5MWU7"/>
<evidence type="ECO:0000313" key="2">
    <source>
        <dbReference type="Proteomes" id="UP001054252"/>
    </source>
</evidence>
<feature type="non-terminal residue" evidence="1">
    <location>
        <position position="1"/>
    </location>
</feature>
<evidence type="ECO:0000313" key="1">
    <source>
        <dbReference type="EMBL" id="GKV53960.1"/>
    </source>
</evidence>
<dbReference type="EMBL" id="BPVZ01002497">
    <property type="protein sequence ID" value="GKV53960.1"/>
    <property type="molecule type" value="Genomic_DNA"/>
</dbReference>
<proteinExistence type="predicted"/>